<dbReference type="InterPro" id="IPR032109">
    <property type="entry name" value="Big_3_5"/>
</dbReference>
<dbReference type="Gene3D" id="2.60.40.10">
    <property type="entry name" value="Immunoglobulins"/>
    <property type="match status" value="6"/>
</dbReference>
<feature type="domain" description="Ig-like" evidence="9">
    <location>
        <begin position="662"/>
        <end position="748"/>
    </location>
</feature>
<evidence type="ECO:0000256" key="1">
    <source>
        <dbReference type="ARBA" id="ARBA00001913"/>
    </source>
</evidence>
<dbReference type="SUPFAM" id="SSF54897">
    <property type="entry name" value="Protease propeptides/inhibitors"/>
    <property type="match status" value="1"/>
</dbReference>
<dbReference type="PANTHER" id="PTHR14218">
    <property type="entry name" value="PROTEASE S8 TRIPEPTIDYL PEPTIDASE I CLN2"/>
    <property type="match status" value="1"/>
</dbReference>
<dbReference type="OrthoDB" id="174631at2"/>
<feature type="signal peptide" evidence="8">
    <location>
        <begin position="1"/>
        <end position="26"/>
    </location>
</feature>
<dbReference type="PROSITE" id="PS00138">
    <property type="entry name" value="SUBTILASE_SER"/>
    <property type="match status" value="1"/>
</dbReference>
<proteinExistence type="predicted"/>
<feature type="domain" description="Peptidase S53" evidence="10">
    <location>
        <begin position="208"/>
        <end position="568"/>
    </location>
</feature>
<dbReference type="Gene3D" id="3.40.50.200">
    <property type="entry name" value="Peptidase S8/S53 domain"/>
    <property type="match status" value="1"/>
</dbReference>
<evidence type="ECO:0000256" key="8">
    <source>
        <dbReference type="SAM" id="SignalP"/>
    </source>
</evidence>
<reference evidence="11 12" key="1">
    <citation type="journal article" date="2011" name="J. Bacteriol.">
        <title>Genome sequence of 'Pedosphaera parvula' Ellin514, an aerobic Verrucomicrobial isolate from pasture soil.</title>
        <authorList>
            <person name="Kant R."/>
            <person name="van Passel M.W."/>
            <person name="Sangwan P."/>
            <person name="Palva A."/>
            <person name="Lucas S."/>
            <person name="Copeland A."/>
            <person name="Lapidus A."/>
            <person name="Glavina Del Rio T."/>
            <person name="Dalin E."/>
            <person name="Tice H."/>
            <person name="Bruce D."/>
            <person name="Goodwin L."/>
            <person name="Pitluck S."/>
            <person name="Chertkov O."/>
            <person name="Larimer F.W."/>
            <person name="Land M.L."/>
            <person name="Hauser L."/>
            <person name="Brettin T.S."/>
            <person name="Detter J.C."/>
            <person name="Han S."/>
            <person name="de Vos W.M."/>
            <person name="Janssen P.H."/>
            <person name="Smidt H."/>
        </authorList>
    </citation>
    <scope>NUCLEOTIDE SEQUENCE [LARGE SCALE GENOMIC DNA]</scope>
    <source>
        <strain evidence="11 12">Ellin514</strain>
    </source>
</reference>
<dbReference type="InterPro" id="IPR036179">
    <property type="entry name" value="Ig-like_dom_sf"/>
</dbReference>
<evidence type="ECO:0000259" key="10">
    <source>
        <dbReference type="PROSITE" id="PS51695"/>
    </source>
</evidence>
<dbReference type="SMART" id="SM00409">
    <property type="entry name" value="IG"/>
    <property type="match status" value="4"/>
</dbReference>
<keyword evidence="7" id="KW-0865">Zymogen</keyword>
<keyword evidence="2" id="KW-0645">Protease</keyword>
<evidence type="ECO:0000313" key="11">
    <source>
        <dbReference type="EMBL" id="EEF58450.1"/>
    </source>
</evidence>
<dbReference type="CDD" id="cd11377">
    <property type="entry name" value="Pro-peptidase_S53"/>
    <property type="match status" value="1"/>
</dbReference>
<dbReference type="SUPFAM" id="SSF48726">
    <property type="entry name" value="Immunoglobulin"/>
    <property type="match status" value="4"/>
</dbReference>
<dbReference type="CDD" id="cd04056">
    <property type="entry name" value="Peptidases_S53"/>
    <property type="match status" value="1"/>
</dbReference>
<accession>B9XNY4</accession>
<dbReference type="InterPro" id="IPR003599">
    <property type="entry name" value="Ig_sub"/>
</dbReference>
<dbReference type="STRING" id="320771.Cflav_PD1073"/>
<dbReference type="InterPro" id="IPR023828">
    <property type="entry name" value="Peptidase_S8_Ser-AS"/>
</dbReference>
<dbReference type="InterPro" id="IPR013783">
    <property type="entry name" value="Ig-like_fold"/>
</dbReference>
<keyword evidence="8" id="KW-0732">Signal</keyword>
<dbReference type="InterPro" id="IPR041690">
    <property type="entry name" value="Cadherin_5"/>
</dbReference>
<dbReference type="Proteomes" id="UP000003688">
    <property type="component" value="Unassembled WGS sequence"/>
</dbReference>
<dbReference type="PANTHER" id="PTHR14218:SF15">
    <property type="entry name" value="TRIPEPTIDYL-PEPTIDASE 1"/>
    <property type="match status" value="1"/>
</dbReference>
<dbReference type="Pfam" id="PF07679">
    <property type="entry name" value="I-set"/>
    <property type="match status" value="1"/>
</dbReference>
<keyword evidence="12" id="KW-1185">Reference proteome</keyword>
<name>B9XNY4_PEDPL</name>
<dbReference type="RefSeq" id="WP_007417520.1">
    <property type="nucleotide sequence ID" value="NZ_ABOX02000043.1"/>
</dbReference>
<dbReference type="Pfam" id="PF17892">
    <property type="entry name" value="Cadherin_5"/>
    <property type="match status" value="1"/>
</dbReference>
<dbReference type="PROSITE" id="PS50835">
    <property type="entry name" value="IG_LIKE"/>
    <property type="match status" value="3"/>
</dbReference>
<dbReference type="InterPro" id="IPR050819">
    <property type="entry name" value="Tripeptidyl-peptidase_I"/>
</dbReference>
<feature type="domain" description="Ig-like" evidence="9">
    <location>
        <begin position="571"/>
        <end position="656"/>
    </location>
</feature>
<comment type="caution">
    <text evidence="11">The sequence shown here is derived from an EMBL/GenBank/DDBJ whole genome shotgun (WGS) entry which is preliminary data.</text>
</comment>
<dbReference type="InterPro" id="IPR032179">
    <property type="entry name" value="Cry22Aa_Ig-like"/>
</dbReference>
<dbReference type="InterPro" id="IPR013098">
    <property type="entry name" value="Ig_I-set"/>
</dbReference>
<dbReference type="GO" id="GO:0046872">
    <property type="term" value="F:metal ion binding"/>
    <property type="evidence" value="ECO:0007669"/>
    <property type="project" value="UniProtKB-KW"/>
</dbReference>
<comment type="cofactor">
    <cofactor evidence="1">
        <name>Ca(2+)</name>
        <dbReference type="ChEBI" id="CHEBI:29108"/>
    </cofactor>
</comment>
<dbReference type="PROSITE" id="PS51695">
    <property type="entry name" value="SEDOLISIN"/>
    <property type="match status" value="1"/>
</dbReference>
<evidence type="ECO:0000256" key="5">
    <source>
        <dbReference type="ARBA" id="ARBA00022825"/>
    </source>
</evidence>
<dbReference type="InterPro" id="IPR030400">
    <property type="entry name" value="Sedolisin_dom"/>
</dbReference>
<evidence type="ECO:0000256" key="6">
    <source>
        <dbReference type="ARBA" id="ARBA00022837"/>
    </source>
</evidence>
<dbReference type="SMART" id="SM00944">
    <property type="entry name" value="Pro-kuma_activ"/>
    <property type="match status" value="1"/>
</dbReference>
<dbReference type="SUPFAM" id="SSF52743">
    <property type="entry name" value="Subtilisin-like"/>
    <property type="match status" value="1"/>
</dbReference>
<dbReference type="EMBL" id="ABOX02000043">
    <property type="protein sequence ID" value="EEF58450.1"/>
    <property type="molecule type" value="Genomic_DNA"/>
</dbReference>
<dbReference type="GO" id="GO:0004252">
    <property type="term" value="F:serine-type endopeptidase activity"/>
    <property type="evidence" value="ECO:0007669"/>
    <property type="project" value="InterPro"/>
</dbReference>
<dbReference type="Pfam" id="PF16640">
    <property type="entry name" value="Big_3_5"/>
    <property type="match status" value="1"/>
</dbReference>
<evidence type="ECO:0000313" key="12">
    <source>
        <dbReference type="Proteomes" id="UP000003688"/>
    </source>
</evidence>
<dbReference type="InterPro" id="IPR036852">
    <property type="entry name" value="Peptidase_S8/S53_dom_sf"/>
</dbReference>
<evidence type="ECO:0000256" key="4">
    <source>
        <dbReference type="ARBA" id="ARBA00022801"/>
    </source>
</evidence>
<keyword evidence="3" id="KW-0479">Metal-binding</keyword>
<dbReference type="CDD" id="cd00096">
    <property type="entry name" value="Ig"/>
    <property type="match status" value="1"/>
</dbReference>
<sequence precursor="true">MTIKKSASALFLALSFALVSTPSANAGPDRVMLPGHVPSVVAGLTPKGLLPTTNRLSLAIGLPLRNQAALDDLLQQIYDPQSTNFHQFLSPQEFTERFGPTEQDYQAVIKFAKANGLTVVGTHPNRVVLDVKGSVLEIEQAFNVTLRVYRHPKEARDFFAPDTEPSVPTNLSLADMWGLSDYALPRPLSHKLDPLKVTPLDGSGPGGAYRGSDFRNAYVPQSNLTGAGQTAAVVEFDGYYTSDITNYETQCGYPNVPLQNVIVDGVSGSPGYSGQANAVAEVSLDIELIIAMAPGLSKLIVYEGNSPYDVFNKIVTDNSAKQVSCSWAWSVGPTHNWGHPGTKTLDAQLQQMAAQGQSFFQASGDSDAYTGAQAMSSSSGPIPVDSIYVTSVGGTTLTMNGTGASWASETVWNWGNNTGSGGGISPNYAIPSWQTNVSMANNAGSTVNRNVPDVALTADAVHVLYNNGSSDAFGGTSCAAPLWAGFCALVNQQAVAVGGATKTVGFLNPALYAIASSTNYAACFHDITTGNNIGNYTPGLFNAVPGYDLATGLGTPNGTNLINALAPSLSPYFISQPSSQTVTNGASLAFNTTVGGQSPLGYKWIFNGTNLPAGGNISGTTSNVLSITSAGANNSGNYNLIATNNYGSVTSSVAVLTVGFPPAFSTQPASLTILAGSNAVFSAVVSGSTPLVYQWRQNATNLINGTGISGATSNILTLTAATTNRNGNYTLAVTNNFGATTSTVAALTVVLPPAITSSSLTNRTVECSSNNLTFTATASGTPPVGYQWSLDSVPVIGATKTSFSLTNVQFPDHTVSLVVTNPYGSVTSNALLTVHDTIAPIITLNGGNPLTIELGSAFNDPGATATDICAGTVTVAAGSGTVNTSAIGTNTVVYTANDGNGNTTSISRTVIVRDTAPPTIVWSFTNLVLAADSHCSAPMPDVTGTNFVLATDASGFLTISQSPTNNAPLQLGTNLVVITLNDASSNAIYSTNIVVVSDQTPPAILSQPQSWTNIVGSIANFSTVATACTPLAYQWFFNSAVLSDQTNSSLTITSVNPANTGNYSVVANASGGSSTSIVATLTVNLIPTSLALNSPTNPSGYQDSLDFTANVTPATATGTVQFLTNGAAFDSLTLTAGQGTSTNLASLPRGTNLITAIYSGDANYLPATATLAQIVTNHPPVATTAFYTRAADTALNIAVADLATNWTDADGDTISLTGVSVSTNGITLTNNAGTLIYFNSNNVADQFVCTISDSWGDTNFQTVNITIEPIVNSVPTITSLLGNPDGSFSLTFAGAPGYAYVVETATNLNSPATWTPIATNTLGTNGLWQFNDSQATNFQRRFYRLKLGQ</sequence>
<keyword evidence="4" id="KW-0378">Hydrolase</keyword>
<evidence type="ECO:0000256" key="3">
    <source>
        <dbReference type="ARBA" id="ARBA00022723"/>
    </source>
</evidence>
<gene>
    <name evidence="11" type="ORF">Cflav_PD1073</name>
</gene>
<protein>
    <submittedName>
        <fullName evidence="11">Peptidase S53 propeptide</fullName>
    </submittedName>
</protein>
<evidence type="ECO:0000256" key="2">
    <source>
        <dbReference type="ARBA" id="ARBA00022670"/>
    </source>
</evidence>
<evidence type="ECO:0000256" key="7">
    <source>
        <dbReference type="ARBA" id="ARBA00023145"/>
    </source>
</evidence>
<keyword evidence="6" id="KW-0106">Calcium</keyword>
<dbReference type="GO" id="GO:0006508">
    <property type="term" value="P:proteolysis"/>
    <property type="evidence" value="ECO:0007669"/>
    <property type="project" value="UniProtKB-KW"/>
</dbReference>
<dbReference type="Pfam" id="PF09286">
    <property type="entry name" value="Pro-kuma_activ"/>
    <property type="match status" value="1"/>
</dbReference>
<dbReference type="Pfam" id="PF13927">
    <property type="entry name" value="Ig_3"/>
    <property type="match status" value="1"/>
</dbReference>
<keyword evidence="5" id="KW-0720">Serine protease</keyword>
<feature type="chain" id="PRO_5002894505" evidence="8">
    <location>
        <begin position="27"/>
        <end position="1349"/>
    </location>
</feature>
<organism evidence="11 12">
    <name type="scientific">Pedosphaera parvula (strain Ellin514)</name>
    <dbReference type="NCBI Taxonomy" id="320771"/>
    <lineage>
        <taxon>Bacteria</taxon>
        <taxon>Pseudomonadati</taxon>
        <taxon>Verrucomicrobiota</taxon>
        <taxon>Pedosphaerae</taxon>
        <taxon>Pedosphaerales</taxon>
        <taxon>Pedosphaeraceae</taxon>
        <taxon>Pedosphaera</taxon>
    </lineage>
</organism>
<dbReference type="Pfam" id="PF16403">
    <property type="entry name" value="Bact_surface_Ig-like"/>
    <property type="match status" value="1"/>
</dbReference>
<dbReference type="GO" id="GO:0008240">
    <property type="term" value="F:tripeptidyl-peptidase activity"/>
    <property type="evidence" value="ECO:0007669"/>
    <property type="project" value="TreeGrafter"/>
</dbReference>
<feature type="domain" description="Ig-like" evidence="9">
    <location>
        <begin position="1002"/>
        <end position="1082"/>
    </location>
</feature>
<dbReference type="InterPro" id="IPR007110">
    <property type="entry name" value="Ig-like_dom"/>
</dbReference>
<evidence type="ECO:0000259" key="9">
    <source>
        <dbReference type="PROSITE" id="PS50835"/>
    </source>
</evidence>
<dbReference type="InterPro" id="IPR015366">
    <property type="entry name" value="S53_propep"/>
</dbReference>